<dbReference type="OrthoDB" id="64208at2157"/>
<sequence>MLNVTKGKEIRIEVRFADNFIKRFLGLMFRKPRYVLIFVLPLETRINASVHGLFMREAIDVIFLNSNKEVVDLTVLKPWRFYVPKRPAKYIVEGPRGIIEALSVEVGDRLEWNRMI</sequence>
<dbReference type="GeneID" id="41712861"/>
<dbReference type="InterPro" id="IPR003795">
    <property type="entry name" value="DUF192"/>
</dbReference>
<dbReference type="InterPro" id="IPR038695">
    <property type="entry name" value="Saro_0823-like_sf"/>
</dbReference>
<organism evidence="3 4">
    <name type="scientific">Pyrococcus furiosus (strain ATCC 43587 / DSM 3638 / JCM 8422 / Vc1)</name>
    <dbReference type="NCBI Taxonomy" id="186497"/>
    <lineage>
        <taxon>Archaea</taxon>
        <taxon>Methanobacteriati</taxon>
        <taxon>Methanobacteriota</taxon>
        <taxon>Thermococci</taxon>
        <taxon>Thermococcales</taxon>
        <taxon>Thermococcaceae</taxon>
        <taxon>Pyrococcus</taxon>
    </lineage>
</organism>
<dbReference type="Pfam" id="PF02643">
    <property type="entry name" value="DUF192"/>
    <property type="match status" value="1"/>
</dbReference>
<dbReference type="InterPro" id="IPR022906">
    <property type="entry name" value="UPF0127"/>
</dbReference>
<name>A0A5C0XPV9_PYRFU</name>
<comment type="similarity">
    <text evidence="1 2">Belongs to the UPF0127 family.</text>
</comment>
<dbReference type="Proteomes" id="UP000324354">
    <property type="component" value="Chromosome"/>
</dbReference>
<gene>
    <name evidence="3" type="ORF">PFDSM3638_05275</name>
</gene>
<dbReference type="KEGG" id="pfu:PF1050"/>
<proteinExistence type="inferred from homology"/>
<dbReference type="RefSeq" id="WP_014835314.1">
    <property type="nucleotide sequence ID" value="NC_003413.1"/>
</dbReference>
<dbReference type="NCBIfam" id="NF002996">
    <property type="entry name" value="PRK03760.1"/>
    <property type="match status" value="1"/>
</dbReference>
<dbReference type="HAMAP" id="MF_00263">
    <property type="entry name" value="UPF0127"/>
    <property type="match status" value="1"/>
</dbReference>
<dbReference type="Gene3D" id="2.60.120.1140">
    <property type="entry name" value="Protein of unknown function DUF192"/>
    <property type="match status" value="1"/>
</dbReference>
<dbReference type="AlphaFoldDB" id="A0A5C0XPV9"/>
<protein>
    <recommendedName>
        <fullName evidence="2">UPF0127 protein PFDSM3638_05275</fullName>
    </recommendedName>
</protein>
<evidence type="ECO:0000313" key="3">
    <source>
        <dbReference type="EMBL" id="QEK78711.1"/>
    </source>
</evidence>
<accession>A0A5C0XPV9</accession>
<evidence type="ECO:0000256" key="2">
    <source>
        <dbReference type="HAMAP-Rule" id="MF_00263"/>
    </source>
</evidence>
<dbReference type="PANTHER" id="PTHR37953">
    <property type="entry name" value="UPF0127 PROTEIN MJ1496"/>
    <property type="match status" value="1"/>
</dbReference>
<dbReference type="GeneID" id="13301658"/>
<dbReference type="EMBL" id="CP023154">
    <property type="protein sequence ID" value="QEK78711.1"/>
    <property type="molecule type" value="Genomic_DNA"/>
</dbReference>
<reference evidence="3 4" key="1">
    <citation type="submission" date="2017-08" db="EMBL/GenBank/DDBJ databases">
        <title>Resequencing and Reannotation of the genome of Pyrococcus furiosus type strain DSM3638.</title>
        <authorList>
            <person name="Reichelt R.M."/>
            <person name="Bunk B."/>
        </authorList>
    </citation>
    <scope>NUCLEOTIDE SEQUENCE [LARGE SCALE GENOMIC DNA]</scope>
    <source>
        <strain evidence="3 4">DSM 3638</strain>
    </source>
</reference>
<evidence type="ECO:0000256" key="1">
    <source>
        <dbReference type="ARBA" id="ARBA00010151"/>
    </source>
</evidence>
<dbReference type="SMR" id="A0A5C0XPV9"/>
<evidence type="ECO:0000313" key="4">
    <source>
        <dbReference type="Proteomes" id="UP000324354"/>
    </source>
</evidence>
<dbReference type="PANTHER" id="PTHR37953:SF1">
    <property type="entry name" value="UPF0127 PROTEIN MJ1496"/>
    <property type="match status" value="1"/>
</dbReference>